<dbReference type="PANTHER" id="PTHR11766:SF0">
    <property type="entry name" value="TYROSINE--TRNA LIGASE, MITOCHONDRIAL"/>
    <property type="match status" value="1"/>
</dbReference>
<keyword evidence="5 10" id="KW-0648">Protein biosynthesis</keyword>
<comment type="catalytic activity">
    <reaction evidence="8 10">
        <text>tRNA(Tyr) + L-tyrosine + ATP = L-tyrosyl-tRNA(Tyr) + AMP + diphosphate + H(+)</text>
        <dbReference type="Rhea" id="RHEA:10220"/>
        <dbReference type="Rhea" id="RHEA-COMP:9706"/>
        <dbReference type="Rhea" id="RHEA-COMP:9707"/>
        <dbReference type="ChEBI" id="CHEBI:15378"/>
        <dbReference type="ChEBI" id="CHEBI:30616"/>
        <dbReference type="ChEBI" id="CHEBI:33019"/>
        <dbReference type="ChEBI" id="CHEBI:58315"/>
        <dbReference type="ChEBI" id="CHEBI:78442"/>
        <dbReference type="ChEBI" id="CHEBI:78536"/>
        <dbReference type="ChEBI" id="CHEBI:456215"/>
        <dbReference type="EC" id="6.1.1.1"/>
    </reaction>
</comment>
<dbReference type="PRINTS" id="PR01040">
    <property type="entry name" value="TRNASYNTHTYR"/>
</dbReference>
<dbReference type="InterPro" id="IPR036986">
    <property type="entry name" value="S4_RNA-bd_sf"/>
</dbReference>
<dbReference type="CDD" id="cd00805">
    <property type="entry name" value="TyrRS_core"/>
    <property type="match status" value="1"/>
</dbReference>
<dbReference type="GO" id="GO:0004831">
    <property type="term" value="F:tyrosine-tRNA ligase activity"/>
    <property type="evidence" value="ECO:0007669"/>
    <property type="project" value="UniProtKB-EC"/>
</dbReference>
<evidence type="ECO:0000256" key="4">
    <source>
        <dbReference type="ARBA" id="ARBA00022840"/>
    </source>
</evidence>
<dbReference type="InterPro" id="IPR024088">
    <property type="entry name" value="Tyr-tRNA-ligase_bac-type"/>
</dbReference>
<dbReference type="OMA" id="YMMAKDS"/>
<dbReference type="PROSITE" id="PS00178">
    <property type="entry name" value="AA_TRNA_LIGASE_I"/>
    <property type="match status" value="1"/>
</dbReference>
<evidence type="ECO:0000256" key="2">
    <source>
        <dbReference type="ARBA" id="ARBA00022598"/>
    </source>
</evidence>
<keyword evidence="6 10" id="KW-0030">Aminoacyl-tRNA synthetase</keyword>
<dbReference type="PROSITE" id="PS50889">
    <property type="entry name" value="S4"/>
    <property type="match status" value="1"/>
</dbReference>
<organism evidence="11 12">
    <name type="scientific">Pyronema omphalodes (strain CBS 100304)</name>
    <name type="common">Pyronema confluens</name>
    <dbReference type="NCBI Taxonomy" id="1076935"/>
    <lineage>
        <taxon>Eukaryota</taxon>
        <taxon>Fungi</taxon>
        <taxon>Dikarya</taxon>
        <taxon>Ascomycota</taxon>
        <taxon>Pezizomycotina</taxon>
        <taxon>Pezizomycetes</taxon>
        <taxon>Pezizales</taxon>
        <taxon>Pyronemataceae</taxon>
        <taxon>Pyronema</taxon>
    </lineage>
</organism>
<dbReference type="GO" id="GO:0005524">
    <property type="term" value="F:ATP binding"/>
    <property type="evidence" value="ECO:0007669"/>
    <property type="project" value="UniProtKB-KW"/>
</dbReference>
<dbReference type="GO" id="GO:0005739">
    <property type="term" value="C:mitochondrion"/>
    <property type="evidence" value="ECO:0007669"/>
    <property type="project" value="TreeGrafter"/>
</dbReference>
<evidence type="ECO:0000313" key="12">
    <source>
        <dbReference type="Proteomes" id="UP000018144"/>
    </source>
</evidence>
<dbReference type="Pfam" id="PF00579">
    <property type="entry name" value="tRNA-synt_1b"/>
    <property type="match status" value="1"/>
</dbReference>
<dbReference type="STRING" id="1076935.U4LD57"/>
<dbReference type="SUPFAM" id="SSF55174">
    <property type="entry name" value="Alpha-L RNA-binding motif"/>
    <property type="match status" value="1"/>
</dbReference>
<proteinExistence type="inferred from homology"/>
<keyword evidence="3 10" id="KW-0547">Nucleotide-binding</keyword>
<evidence type="ECO:0000313" key="11">
    <source>
        <dbReference type="EMBL" id="CCX30054.1"/>
    </source>
</evidence>
<protein>
    <recommendedName>
        <fullName evidence="1 10">Tyrosine--tRNA ligase</fullName>
        <ecNumber evidence="1 10">6.1.1.1</ecNumber>
    </recommendedName>
    <alternativeName>
        <fullName evidence="7 10">Tyrosyl-tRNA synthetase</fullName>
    </alternativeName>
</protein>
<dbReference type="OrthoDB" id="337870at2759"/>
<dbReference type="GO" id="GO:0003723">
    <property type="term" value="F:RNA binding"/>
    <property type="evidence" value="ECO:0007669"/>
    <property type="project" value="UniProtKB-KW"/>
</dbReference>
<comment type="similarity">
    <text evidence="10">Belongs to the class-I aminoacyl-tRNA synthetase family.</text>
</comment>
<dbReference type="Proteomes" id="UP000018144">
    <property type="component" value="Unassembled WGS sequence"/>
</dbReference>
<dbReference type="PANTHER" id="PTHR11766">
    <property type="entry name" value="TYROSYL-TRNA SYNTHETASE"/>
    <property type="match status" value="1"/>
</dbReference>
<evidence type="ECO:0000256" key="9">
    <source>
        <dbReference type="PROSITE-ProRule" id="PRU00182"/>
    </source>
</evidence>
<dbReference type="eggNOG" id="KOG2623">
    <property type="taxonomic scope" value="Eukaryota"/>
</dbReference>
<evidence type="ECO:0000256" key="1">
    <source>
        <dbReference type="ARBA" id="ARBA00013160"/>
    </source>
</evidence>
<evidence type="ECO:0000256" key="5">
    <source>
        <dbReference type="ARBA" id="ARBA00022917"/>
    </source>
</evidence>
<gene>
    <name evidence="11" type="ORF">PCON_08046</name>
</gene>
<dbReference type="InterPro" id="IPR014729">
    <property type="entry name" value="Rossmann-like_a/b/a_fold"/>
</dbReference>
<dbReference type="Gene3D" id="1.10.240.10">
    <property type="entry name" value="Tyrosyl-Transfer RNA Synthetase"/>
    <property type="match status" value="1"/>
</dbReference>
<evidence type="ECO:0000256" key="10">
    <source>
        <dbReference type="RuleBase" id="RU361234"/>
    </source>
</evidence>
<dbReference type="InterPro" id="IPR002307">
    <property type="entry name" value="Tyr-tRNA-ligase"/>
</dbReference>
<dbReference type="InterPro" id="IPR002305">
    <property type="entry name" value="aa-tRNA-synth_Ic"/>
</dbReference>
<evidence type="ECO:0000256" key="8">
    <source>
        <dbReference type="ARBA" id="ARBA00048248"/>
    </source>
</evidence>
<sequence length="483" mass="52602">MRSLLLRPLARRALLRPAITTRWQSTSTSLVSELKARGLAESITGPEGQLSSFVDSEKVVAYAGIDPTAPSLHVGHLLPLMNLLHFYLHGHTALSLIGRATGSVGDPSGRSTERDSIEAARLKHSFDSLWAQVDKFFVRGQEYAISRGYDKSKFGSRELLSNGEWLDNLGLVEFLATIGRNVRVGQMLARESVKARMESKEGINYAEFTYQLLQSYDFWHLFKTKNCRLQIGGNDQFGNITAGIDLISRMLKSSAPLATPSESPATETSPAYGLTVPLLTTASGAKFGKSAGNAVWLDPTLTSPFELYQYFVKLPDSVIASHLKIFTLLTPETVDAEVVKHMEQPDKRAAQHLLAKEVVTLIHGPEQAEKAGVMTQLLFPGEGEGLQFSASQVLGAFEGDARLVEVPRGEVVGEMVGKVMRRVGAAKTKGEAENVLKAGGVYVGVEKMKVADPKAVVEEGWLLEGQVLLLRVGKGRFNIVKAV</sequence>
<dbReference type="SUPFAM" id="SSF52374">
    <property type="entry name" value="Nucleotidylyl transferase"/>
    <property type="match status" value="1"/>
</dbReference>
<dbReference type="EC" id="6.1.1.1" evidence="1 10"/>
<dbReference type="NCBIfam" id="TIGR00234">
    <property type="entry name" value="tyrS"/>
    <property type="match status" value="1"/>
</dbReference>
<keyword evidence="9" id="KW-0694">RNA-binding</keyword>
<dbReference type="GO" id="GO:0005829">
    <property type="term" value="C:cytosol"/>
    <property type="evidence" value="ECO:0007669"/>
    <property type="project" value="TreeGrafter"/>
</dbReference>
<dbReference type="GO" id="GO:0006437">
    <property type="term" value="P:tyrosyl-tRNA aminoacylation"/>
    <property type="evidence" value="ECO:0007669"/>
    <property type="project" value="InterPro"/>
</dbReference>
<keyword evidence="12" id="KW-1185">Reference proteome</keyword>
<keyword evidence="2 10" id="KW-0436">Ligase</keyword>
<dbReference type="Gene3D" id="3.40.50.620">
    <property type="entry name" value="HUPs"/>
    <property type="match status" value="1"/>
</dbReference>
<dbReference type="AlphaFoldDB" id="U4LD57"/>
<evidence type="ECO:0000256" key="7">
    <source>
        <dbReference type="ARBA" id="ARBA00033323"/>
    </source>
</evidence>
<name>U4LD57_PYROM</name>
<dbReference type="Gene3D" id="3.10.290.10">
    <property type="entry name" value="RNA-binding S4 domain"/>
    <property type="match status" value="1"/>
</dbReference>
<dbReference type="FunFam" id="1.10.240.10:FF:000001">
    <property type="entry name" value="Tyrosine--tRNA ligase"/>
    <property type="match status" value="1"/>
</dbReference>
<keyword evidence="4 10" id="KW-0067">ATP-binding</keyword>
<reference evidence="11 12" key="1">
    <citation type="journal article" date="2013" name="PLoS Genet.">
        <title>The genome and development-dependent transcriptomes of Pyronema confluens: a window into fungal evolution.</title>
        <authorList>
            <person name="Traeger S."/>
            <person name="Altegoer F."/>
            <person name="Freitag M."/>
            <person name="Gabaldon T."/>
            <person name="Kempken F."/>
            <person name="Kumar A."/>
            <person name="Marcet-Houben M."/>
            <person name="Poggeler S."/>
            <person name="Stajich J.E."/>
            <person name="Nowrousian M."/>
        </authorList>
    </citation>
    <scope>NUCLEOTIDE SEQUENCE [LARGE SCALE GENOMIC DNA]</scope>
    <source>
        <strain evidence="12">CBS 100304</strain>
        <tissue evidence="11">Vegetative mycelium</tissue>
    </source>
</reference>
<accession>U4LD57</accession>
<dbReference type="EMBL" id="HF935415">
    <property type="protein sequence ID" value="CCX30054.1"/>
    <property type="molecule type" value="Genomic_DNA"/>
</dbReference>
<dbReference type="InterPro" id="IPR001412">
    <property type="entry name" value="aa-tRNA-synth_I_CS"/>
</dbReference>
<evidence type="ECO:0000256" key="3">
    <source>
        <dbReference type="ARBA" id="ARBA00022741"/>
    </source>
</evidence>
<evidence type="ECO:0000256" key="6">
    <source>
        <dbReference type="ARBA" id="ARBA00023146"/>
    </source>
</evidence>